<feature type="binding site" evidence="9">
    <location>
        <begin position="149"/>
        <end position="151"/>
    </location>
    <ligand>
        <name>substrate</name>
    </ligand>
</feature>
<dbReference type="GO" id="GO:0005737">
    <property type="term" value="C:cytoplasm"/>
    <property type="evidence" value="ECO:0007669"/>
    <property type="project" value="UniProtKB-SubCell"/>
</dbReference>
<dbReference type="Gene3D" id="3.40.50.10490">
    <property type="entry name" value="Glucose-6-phosphate isomerase like protein, domain 1"/>
    <property type="match status" value="1"/>
</dbReference>
<keyword evidence="7 9" id="KW-0413">Isomerase</keyword>
<feature type="binding site" evidence="9">
    <location>
        <begin position="123"/>
        <end position="124"/>
    </location>
    <ligand>
        <name>substrate</name>
    </ligand>
</feature>
<evidence type="ECO:0000256" key="4">
    <source>
        <dbReference type="ARBA" id="ARBA00022490"/>
    </source>
</evidence>
<dbReference type="SUPFAM" id="SSF53697">
    <property type="entry name" value="SIS domain"/>
    <property type="match status" value="1"/>
</dbReference>
<evidence type="ECO:0000256" key="9">
    <source>
        <dbReference type="HAMAP-Rule" id="MF_00067"/>
    </source>
</evidence>
<dbReference type="PROSITE" id="PS51464">
    <property type="entry name" value="SIS"/>
    <property type="match status" value="1"/>
</dbReference>
<dbReference type="GO" id="GO:0008270">
    <property type="term" value="F:zinc ion binding"/>
    <property type="evidence" value="ECO:0007669"/>
    <property type="project" value="UniProtKB-UniRule"/>
</dbReference>
<accession>A0A1W1H5M4</accession>
<comment type="function">
    <text evidence="9">Catalyzes the isomerization of sedoheptulose 7-phosphate in D-glycero-D-manno-heptose 7-phosphate.</text>
</comment>
<dbReference type="EC" id="5.3.1.28" evidence="9"/>
<evidence type="ECO:0000256" key="8">
    <source>
        <dbReference type="ARBA" id="ARBA00023277"/>
    </source>
</evidence>
<feature type="binding site" evidence="9">
    <location>
        <position position="200"/>
    </location>
    <ligand>
        <name>substrate</name>
    </ligand>
</feature>
<reference evidence="11 12" key="1">
    <citation type="submission" date="2017-03" db="EMBL/GenBank/DDBJ databases">
        <authorList>
            <person name="Afonso C.L."/>
            <person name="Miller P.J."/>
            <person name="Scott M.A."/>
            <person name="Spackman E."/>
            <person name="Goraichik I."/>
            <person name="Dimitrov K.M."/>
            <person name="Suarez D.L."/>
            <person name="Swayne D.E."/>
        </authorList>
    </citation>
    <scope>NUCLEOTIDE SEQUENCE [LARGE SCALE GENOMIC DNA]</scope>
    <source>
        <strain evidence="11">PRJEB14757</strain>
    </source>
</reference>
<sequence>MIINNLPIHLTVADIGANQKNTSDSGQKQTMDSRKIIIDTLEESLSVKEQFIRNSVEKILEASNLMAQCLKNGSKILLMGNGGSAADAQHIAAEFVNRFQMERPPLAAIALTTDTSILTSIGNDYSFEDIFYKQTQALGREGDIAICITTSGNSANILKAAHEAISMGIHVIGMSGNTGNLKKIAKIPFCVDSTVTARIQESHITLAHILCDLTERILFE</sequence>
<keyword evidence="5 9" id="KW-0479">Metal-binding</keyword>
<evidence type="ECO:0000313" key="11">
    <source>
        <dbReference type="EMBL" id="SLM27746.1"/>
    </source>
</evidence>
<organism evidence="11 12">
    <name type="scientific">Desulfamplus magnetovallimortis</name>
    <dbReference type="NCBI Taxonomy" id="1246637"/>
    <lineage>
        <taxon>Bacteria</taxon>
        <taxon>Pseudomonadati</taxon>
        <taxon>Thermodesulfobacteriota</taxon>
        <taxon>Desulfobacteria</taxon>
        <taxon>Desulfobacterales</taxon>
        <taxon>Desulfobacteraceae</taxon>
        <taxon>Desulfamplus</taxon>
    </lineage>
</organism>
<dbReference type="Proteomes" id="UP000191931">
    <property type="component" value="Unassembled WGS sequence"/>
</dbReference>
<comment type="pathway">
    <text evidence="9">Carbohydrate biosynthesis; D-glycero-D-manno-heptose 7-phosphate biosynthesis; D-glycero-alpha-D-manno-heptose 7-phosphate and D-glycero-beta-D-manno-heptose 7-phosphate from sedoheptulose 7-phosphate: step 1/1.</text>
</comment>
<dbReference type="InterPro" id="IPR001347">
    <property type="entry name" value="SIS_dom"/>
</dbReference>
<dbReference type="Pfam" id="PF13580">
    <property type="entry name" value="SIS_2"/>
    <property type="match status" value="1"/>
</dbReference>
<dbReference type="GO" id="GO:0097367">
    <property type="term" value="F:carbohydrate derivative binding"/>
    <property type="evidence" value="ECO:0007669"/>
    <property type="project" value="InterPro"/>
</dbReference>
<name>A0A1W1H5M4_9BACT</name>
<comment type="subcellular location">
    <subcellularLocation>
        <location evidence="2 9">Cytoplasm</location>
    </subcellularLocation>
</comment>
<dbReference type="EMBL" id="FWEV01000015">
    <property type="protein sequence ID" value="SLM27746.1"/>
    <property type="molecule type" value="Genomic_DNA"/>
</dbReference>
<feature type="binding site" evidence="9">
    <location>
        <position position="94"/>
    </location>
    <ligand>
        <name>Zn(2+)</name>
        <dbReference type="ChEBI" id="CHEBI:29105"/>
    </ligand>
</feature>
<dbReference type="HAMAP" id="MF_00067">
    <property type="entry name" value="GmhA"/>
    <property type="match status" value="1"/>
</dbReference>
<dbReference type="GO" id="GO:2001061">
    <property type="term" value="P:D-glycero-D-manno-heptose 7-phosphate biosynthetic process"/>
    <property type="evidence" value="ECO:0007669"/>
    <property type="project" value="UniProtKB-UniPathway"/>
</dbReference>
<dbReference type="InterPro" id="IPR046348">
    <property type="entry name" value="SIS_dom_sf"/>
</dbReference>
<feature type="binding site" evidence="9">
    <location>
        <position position="94"/>
    </location>
    <ligand>
        <name>substrate</name>
    </ligand>
</feature>
<protein>
    <recommendedName>
        <fullName evidence="9">Phosphoheptose isomerase</fullName>
        <ecNumber evidence="9">5.3.1.28</ecNumber>
    </recommendedName>
    <alternativeName>
        <fullName evidence="9">Sedoheptulose 7-phosphate isomerase</fullName>
    </alternativeName>
</protein>
<evidence type="ECO:0000256" key="3">
    <source>
        <dbReference type="ARBA" id="ARBA00009894"/>
    </source>
</evidence>
<evidence type="ECO:0000256" key="1">
    <source>
        <dbReference type="ARBA" id="ARBA00000348"/>
    </source>
</evidence>
<dbReference type="STRING" id="1246637.MTBBW1_1110007"/>
<feature type="binding site" evidence="9">
    <location>
        <position position="154"/>
    </location>
    <ligand>
        <name>substrate</name>
    </ligand>
</feature>
<dbReference type="InterPro" id="IPR004515">
    <property type="entry name" value="Phosphoheptose_Isoase"/>
</dbReference>
<dbReference type="PANTHER" id="PTHR30390">
    <property type="entry name" value="SEDOHEPTULOSE 7-PHOSPHATE ISOMERASE / DNAA INITIATOR-ASSOCIATING FACTOR FOR REPLICATION INITIATION"/>
    <property type="match status" value="1"/>
</dbReference>
<keyword evidence="12" id="KW-1185">Reference proteome</keyword>
<dbReference type="PANTHER" id="PTHR30390:SF6">
    <property type="entry name" value="DNAA INITIATOR-ASSOCIATING PROTEIN DIAA"/>
    <property type="match status" value="1"/>
</dbReference>
<evidence type="ECO:0000259" key="10">
    <source>
        <dbReference type="PROSITE" id="PS51464"/>
    </source>
</evidence>
<feature type="domain" description="SIS" evidence="10">
    <location>
        <begin position="66"/>
        <end position="220"/>
    </location>
</feature>
<feature type="binding site" evidence="9">
    <location>
        <position position="90"/>
    </location>
    <ligand>
        <name>Zn(2+)</name>
        <dbReference type="ChEBI" id="CHEBI:29105"/>
    </ligand>
</feature>
<dbReference type="CDD" id="cd05006">
    <property type="entry name" value="SIS_GmhA"/>
    <property type="match status" value="1"/>
</dbReference>
<comment type="cofactor">
    <cofactor evidence="9">
        <name>Zn(2+)</name>
        <dbReference type="ChEBI" id="CHEBI:29105"/>
    </cofactor>
    <text evidence="9">Binds 1 zinc ion per subunit.</text>
</comment>
<dbReference type="GO" id="GO:0008968">
    <property type="term" value="F:D-sedoheptulose 7-phosphate isomerase activity"/>
    <property type="evidence" value="ECO:0007669"/>
    <property type="project" value="UniProtKB-UniRule"/>
</dbReference>
<dbReference type="InterPro" id="IPR035461">
    <property type="entry name" value="GmhA/DiaA"/>
</dbReference>
<evidence type="ECO:0000256" key="6">
    <source>
        <dbReference type="ARBA" id="ARBA00022833"/>
    </source>
</evidence>
<comment type="similarity">
    <text evidence="3 9">Belongs to the SIS family. GmhA subfamily.</text>
</comment>
<evidence type="ECO:0000313" key="12">
    <source>
        <dbReference type="Proteomes" id="UP000191931"/>
    </source>
</evidence>
<evidence type="ECO:0000256" key="2">
    <source>
        <dbReference type="ARBA" id="ARBA00004496"/>
    </source>
</evidence>
<keyword evidence="6 9" id="KW-0862">Zinc</keyword>
<feature type="binding site" evidence="9">
    <location>
        <begin position="81"/>
        <end position="83"/>
    </location>
    <ligand>
        <name>substrate</name>
    </ligand>
</feature>
<comment type="catalytic activity">
    <reaction evidence="1 9">
        <text>2 D-sedoheptulose 7-phosphate = D-glycero-alpha-D-manno-heptose 7-phosphate + D-glycero-beta-D-manno-heptose 7-phosphate</text>
        <dbReference type="Rhea" id="RHEA:27489"/>
        <dbReference type="ChEBI" id="CHEBI:57483"/>
        <dbReference type="ChEBI" id="CHEBI:60203"/>
        <dbReference type="ChEBI" id="CHEBI:60204"/>
        <dbReference type="EC" id="5.3.1.28"/>
    </reaction>
</comment>
<dbReference type="UniPathway" id="UPA00041">
    <property type="reaction ID" value="UER00436"/>
</dbReference>
<evidence type="ECO:0000256" key="7">
    <source>
        <dbReference type="ARBA" id="ARBA00023235"/>
    </source>
</evidence>
<gene>
    <name evidence="9 11" type="primary">gmhA</name>
    <name evidence="11" type="ORF">MTBBW1_1110007</name>
</gene>
<keyword evidence="8 9" id="KW-0119">Carbohydrate metabolism</keyword>
<comment type="miscellaneous">
    <text evidence="9">The reaction produces a racemic mixture of D-glycero-alpha-D-manno-heptose 7-phosphate and D-glycero-beta-D-manno-heptose 7-phosphate.</text>
</comment>
<dbReference type="GO" id="GO:0005975">
    <property type="term" value="P:carbohydrate metabolic process"/>
    <property type="evidence" value="ECO:0007669"/>
    <property type="project" value="UniProtKB-UniRule"/>
</dbReference>
<keyword evidence="4 9" id="KW-0963">Cytoplasm</keyword>
<dbReference type="InterPro" id="IPR050099">
    <property type="entry name" value="SIS_GmhA/DiaA_subfam"/>
</dbReference>
<evidence type="ECO:0000256" key="5">
    <source>
        <dbReference type="ARBA" id="ARBA00022723"/>
    </source>
</evidence>
<dbReference type="AlphaFoldDB" id="A0A1W1H5M4"/>
<feature type="binding site" evidence="9">
    <location>
        <position position="208"/>
    </location>
    <ligand>
        <name>Zn(2+)</name>
        <dbReference type="ChEBI" id="CHEBI:29105"/>
    </ligand>
</feature>
<proteinExistence type="inferred from homology"/>
<feature type="binding site" evidence="9">
    <location>
        <position position="200"/>
    </location>
    <ligand>
        <name>Zn(2+)</name>
        <dbReference type="ChEBI" id="CHEBI:29105"/>
    </ligand>
</feature>